<dbReference type="InterPro" id="IPR050950">
    <property type="entry name" value="HTH-type_LysR_regulators"/>
</dbReference>
<dbReference type="Pfam" id="PF03466">
    <property type="entry name" value="LysR_substrate"/>
    <property type="match status" value="1"/>
</dbReference>
<dbReference type="InterPro" id="IPR036388">
    <property type="entry name" value="WH-like_DNA-bd_sf"/>
</dbReference>
<comment type="similarity">
    <text evidence="1">Belongs to the LysR transcriptional regulatory family.</text>
</comment>
<dbReference type="GO" id="GO:0005829">
    <property type="term" value="C:cytosol"/>
    <property type="evidence" value="ECO:0007669"/>
    <property type="project" value="TreeGrafter"/>
</dbReference>
<dbReference type="Gene3D" id="3.40.190.290">
    <property type="match status" value="1"/>
</dbReference>
<dbReference type="InterPro" id="IPR036390">
    <property type="entry name" value="WH_DNA-bd_sf"/>
</dbReference>
<accession>A0A3E2TF83</accession>
<name>A0A3E2TF83_9FIRM</name>
<dbReference type="GO" id="GO:0003677">
    <property type="term" value="F:DNA binding"/>
    <property type="evidence" value="ECO:0007669"/>
    <property type="project" value="UniProtKB-KW"/>
</dbReference>
<keyword evidence="2" id="KW-0805">Transcription regulation</keyword>
<dbReference type="PROSITE" id="PS50931">
    <property type="entry name" value="HTH_LYSR"/>
    <property type="match status" value="1"/>
</dbReference>
<dbReference type="Pfam" id="PF00126">
    <property type="entry name" value="HTH_1"/>
    <property type="match status" value="1"/>
</dbReference>
<evidence type="ECO:0000256" key="2">
    <source>
        <dbReference type="ARBA" id="ARBA00023015"/>
    </source>
</evidence>
<evidence type="ECO:0000256" key="4">
    <source>
        <dbReference type="ARBA" id="ARBA00023163"/>
    </source>
</evidence>
<dbReference type="InterPro" id="IPR000847">
    <property type="entry name" value="LysR_HTH_N"/>
</dbReference>
<sequence>MNLTQLNYFREVVEKGSFTGAANALFISQSTLSKSIRALEDEYKVILINRGAKEFDVTEEGKILYEYAVRILDYYEQQTEELAERLSHSGSNLRLGLPPTAGAIYFYSIIHKFQKLYPEINLQIEEVTSKEIIEKVANGRMDVGVIIEPFSDNRFEKRRIFSSEAVLLVSKQHRLSKKRSVDFKEIRQERILMINSNYMYYDLVKEKCLEAGFMPRFAFESYQWEFIFEMVANDQGVTILPKPLIDKFNNARVHQVHLENPEFEWALSVIRRKDKAMTTSVQCLWNLCGQVAKNELH</sequence>
<dbReference type="SUPFAM" id="SSF53850">
    <property type="entry name" value="Periplasmic binding protein-like II"/>
    <property type="match status" value="1"/>
</dbReference>
<dbReference type="Gene3D" id="1.10.10.10">
    <property type="entry name" value="Winged helix-like DNA-binding domain superfamily/Winged helix DNA-binding domain"/>
    <property type="match status" value="1"/>
</dbReference>
<dbReference type="RefSeq" id="WP_015513822.1">
    <property type="nucleotide sequence ID" value="NZ_JAQCWV010000007.1"/>
</dbReference>
<dbReference type="AlphaFoldDB" id="A0A3E2TF83"/>
<evidence type="ECO:0000313" key="6">
    <source>
        <dbReference type="EMBL" id="RGB74177.1"/>
    </source>
</evidence>
<keyword evidence="4" id="KW-0804">Transcription</keyword>
<dbReference type="SUPFAM" id="SSF46785">
    <property type="entry name" value="Winged helix' DNA-binding domain"/>
    <property type="match status" value="1"/>
</dbReference>
<dbReference type="Proteomes" id="UP000260773">
    <property type="component" value="Unassembled WGS sequence"/>
</dbReference>
<dbReference type="PRINTS" id="PR00039">
    <property type="entry name" value="HTHLYSR"/>
</dbReference>
<evidence type="ECO:0000256" key="3">
    <source>
        <dbReference type="ARBA" id="ARBA00023125"/>
    </source>
</evidence>
<keyword evidence="3" id="KW-0238">DNA-binding</keyword>
<dbReference type="GO" id="GO:0003700">
    <property type="term" value="F:DNA-binding transcription factor activity"/>
    <property type="evidence" value="ECO:0007669"/>
    <property type="project" value="InterPro"/>
</dbReference>
<dbReference type="InterPro" id="IPR005119">
    <property type="entry name" value="LysR_subst-bd"/>
</dbReference>
<evidence type="ECO:0000313" key="7">
    <source>
        <dbReference type="Proteomes" id="UP000260773"/>
    </source>
</evidence>
<evidence type="ECO:0000259" key="5">
    <source>
        <dbReference type="PROSITE" id="PS50931"/>
    </source>
</evidence>
<dbReference type="EMBL" id="QVEP01000057">
    <property type="protein sequence ID" value="RGB74177.1"/>
    <property type="molecule type" value="Genomic_DNA"/>
</dbReference>
<protein>
    <submittedName>
        <fullName evidence="6">LysR family transcriptional regulator</fullName>
    </submittedName>
</protein>
<dbReference type="FunFam" id="1.10.10.10:FF:000001">
    <property type="entry name" value="LysR family transcriptional regulator"/>
    <property type="match status" value="1"/>
</dbReference>
<comment type="caution">
    <text evidence="6">The sequence shown here is derived from an EMBL/GenBank/DDBJ whole genome shotgun (WGS) entry which is preliminary data.</text>
</comment>
<proteinExistence type="inferred from homology"/>
<feature type="domain" description="HTH lysR-type" evidence="5">
    <location>
        <begin position="1"/>
        <end position="58"/>
    </location>
</feature>
<dbReference type="PANTHER" id="PTHR30419:SF8">
    <property type="entry name" value="NITROGEN ASSIMILATION TRANSCRIPTIONAL ACTIVATOR-RELATED"/>
    <property type="match status" value="1"/>
</dbReference>
<organism evidence="6 7">
    <name type="scientific">Coprococcus catus</name>
    <dbReference type="NCBI Taxonomy" id="116085"/>
    <lineage>
        <taxon>Bacteria</taxon>
        <taxon>Bacillati</taxon>
        <taxon>Bacillota</taxon>
        <taxon>Clostridia</taxon>
        <taxon>Lachnospirales</taxon>
        <taxon>Lachnospiraceae</taxon>
        <taxon>Coprococcus</taxon>
    </lineage>
</organism>
<gene>
    <name evidence="6" type="ORF">DW070_15140</name>
</gene>
<dbReference type="PANTHER" id="PTHR30419">
    <property type="entry name" value="HTH-TYPE TRANSCRIPTIONAL REGULATOR YBHD"/>
    <property type="match status" value="1"/>
</dbReference>
<reference evidence="6 7" key="1">
    <citation type="submission" date="2018-08" db="EMBL/GenBank/DDBJ databases">
        <title>A genome reference for cultivated species of the human gut microbiota.</title>
        <authorList>
            <person name="Zou Y."/>
            <person name="Xue W."/>
            <person name="Luo G."/>
        </authorList>
    </citation>
    <scope>NUCLEOTIDE SEQUENCE [LARGE SCALE GENOMIC DNA]</scope>
    <source>
        <strain evidence="6 7">AF45-17</strain>
    </source>
</reference>
<evidence type="ECO:0000256" key="1">
    <source>
        <dbReference type="ARBA" id="ARBA00009437"/>
    </source>
</evidence>